<dbReference type="EMBL" id="JAPHNI010000495">
    <property type="protein sequence ID" value="KAJ8110480.1"/>
    <property type="molecule type" value="Genomic_DNA"/>
</dbReference>
<protein>
    <submittedName>
        <fullName evidence="1">Uncharacterized protein</fullName>
    </submittedName>
</protein>
<dbReference type="Proteomes" id="UP001153331">
    <property type="component" value="Unassembled WGS sequence"/>
</dbReference>
<evidence type="ECO:0000313" key="1">
    <source>
        <dbReference type="EMBL" id="KAJ8110480.1"/>
    </source>
</evidence>
<proteinExistence type="predicted"/>
<keyword evidence="2" id="KW-1185">Reference proteome</keyword>
<accession>A0ACC2I5Q4</accession>
<evidence type="ECO:0000313" key="2">
    <source>
        <dbReference type="Proteomes" id="UP001153331"/>
    </source>
</evidence>
<organism evidence="1 2">
    <name type="scientific">Boeremia exigua</name>
    <dbReference type="NCBI Taxonomy" id="749465"/>
    <lineage>
        <taxon>Eukaryota</taxon>
        <taxon>Fungi</taxon>
        <taxon>Dikarya</taxon>
        <taxon>Ascomycota</taxon>
        <taxon>Pezizomycotina</taxon>
        <taxon>Dothideomycetes</taxon>
        <taxon>Pleosporomycetidae</taxon>
        <taxon>Pleosporales</taxon>
        <taxon>Pleosporineae</taxon>
        <taxon>Didymellaceae</taxon>
        <taxon>Boeremia</taxon>
    </lineage>
</organism>
<name>A0ACC2I5Q4_9PLEO</name>
<comment type="caution">
    <text evidence="1">The sequence shown here is derived from an EMBL/GenBank/DDBJ whole genome shotgun (WGS) entry which is preliminary data.</text>
</comment>
<sequence length="720" mass="79959">MAYLLGWKDILRPIRDGYRHLFPPPDTGPTPEERRKQRAIDQLKGFTYFDTFEQLEAWTDADAHLLQQANTPLLVRSVNKEEIAKTKVLLCHDYAGNYYSYEGASNEGVAEEKYACEYLQHVDTFIYFSHKLVCVPPPSWTNTLHRNGVVALGTILIEPQTPESGKLLQRGDDGLSFPLATKLALIAGRYGFDGWLVNIEKSFPTDNWDPQFLVAFLCQLRSELGPRKQVVWYDALTALNKVSYQNALNAQNSLFAKACGSVLVNYCWKEEDAADSIHEALQRDLSPQDVYFGIDVWAQNVTKFSQPRVTYPEYGGGGTNTGVAVAKLAELGLSSGVFAPAWTFEHFPGHGRGLEQTMWEGLALPKDLACSCGDCDKRHRPNKAMPITSFAKLSSAGSETFFFTDFSRAFGTHNNEEKDSLFSGYDLHSQLGSQSVLPLKTESLRIACPVRHRVEDVKGRSQLVIETCSLPSSLIEKKAVSPHHGWSIPLFRLDMPADGSLQLRISYRDLSPGPHGISFYLKISGTMCSFVQSDYSQVDHLLDINIGTSIPESQTLPRLEELGFYLQSVNTGIGTRLAEVDYVCIQPVASCPAPHKPVPHGGRTFQSISSQDLSSENLCTIFDIRLMSLGEGDAVCTKLCWNHSFDGQPARGLPYSTITGPFSYFVIDLDHMVLGRAYVAEQIIPASFVEQSEGREVFVKIKGIGFDGQELATAAKTVRF</sequence>
<gene>
    <name evidence="1" type="ORF">OPT61_g6689</name>
</gene>
<reference evidence="1" key="1">
    <citation type="submission" date="2022-11" db="EMBL/GenBank/DDBJ databases">
        <title>Genome Sequence of Boeremia exigua.</title>
        <authorList>
            <person name="Buettner E."/>
        </authorList>
    </citation>
    <scope>NUCLEOTIDE SEQUENCE</scope>
    <source>
        <strain evidence="1">CU02</strain>
    </source>
</reference>